<feature type="non-terminal residue" evidence="1">
    <location>
        <position position="1"/>
    </location>
</feature>
<proteinExistence type="predicted"/>
<sequence>LIIPTPQLSRTQWDSSQAEVFEADLCRSPRTVQPSLSPEYPIDVACEISTVLLIKHASTRVSRPVLQMTTCYEELQLDIPQLAIEAGKVQVPIEQKETSPTGDEDRHETDAKCFKFVWMKEHEDLWGSAFNKQARGKLKTWNESADFMLDKGVAKLERRHLLTSYPGQRSFIIPIGEKHTKFNILSPKGDVVRDLPWRPGLYYLLDPGVSIYTDHDTIVCVVVVVTPDPT</sequence>
<accession>A0A167ACT4</accession>
<keyword evidence="2" id="KW-1185">Reference proteome</keyword>
<organism evidence="1 2">
    <name type="scientific">Colletotrichum incanum</name>
    <name type="common">Soybean anthracnose fungus</name>
    <dbReference type="NCBI Taxonomy" id="1573173"/>
    <lineage>
        <taxon>Eukaryota</taxon>
        <taxon>Fungi</taxon>
        <taxon>Dikarya</taxon>
        <taxon>Ascomycota</taxon>
        <taxon>Pezizomycotina</taxon>
        <taxon>Sordariomycetes</taxon>
        <taxon>Hypocreomycetidae</taxon>
        <taxon>Glomerellales</taxon>
        <taxon>Glomerellaceae</taxon>
        <taxon>Colletotrichum</taxon>
        <taxon>Colletotrichum spaethianum species complex</taxon>
    </lineage>
</organism>
<reference evidence="1 2" key="1">
    <citation type="submission" date="2015-06" db="EMBL/GenBank/DDBJ databases">
        <title>Survival trade-offs in plant roots during colonization by closely related pathogenic and mutualistic fungi.</title>
        <authorList>
            <person name="Hacquard S."/>
            <person name="Kracher B."/>
            <person name="Hiruma K."/>
            <person name="Weinman A."/>
            <person name="Muench P."/>
            <person name="Garrido Oter R."/>
            <person name="Ver Loren van Themaat E."/>
            <person name="Dallerey J.-F."/>
            <person name="Damm U."/>
            <person name="Henrissat B."/>
            <person name="Lespinet O."/>
            <person name="Thon M."/>
            <person name="Kemen E."/>
            <person name="McHardy A.C."/>
            <person name="Schulze-Lefert P."/>
            <person name="O'Connell R.J."/>
        </authorList>
    </citation>
    <scope>NUCLEOTIDE SEQUENCE [LARGE SCALE GENOMIC DNA]</scope>
    <source>
        <strain evidence="1 2">MAFF 238704</strain>
    </source>
</reference>
<evidence type="ECO:0000313" key="2">
    <source>
        <dbReference type="Proteomes" id="UP000076584"/>
    </source>
</evidence>
<gene>
    <name evidence="1" type="ORF">CI238_13381</name>
</gene>
<dbReference type="AlphaFoldDB" id="A0A167ACT4"/>
<protein>
    <submittedName>
        <fullName evidence="1">Uncharacterized protein</fullName>
    </submittedName>
</protein>
<evidence type="ECO:0000313" key="1">
    <source>
        <dbReference type="EMBL" id="KZL79985.1"/>
    </source>
</evidence>
<dbReference type="EMBL" id="LFIW01002003">
    <property type="protein sequence ID" value="KZL79985.1"/>
    <property type="molecule type" value="Genomic_DNA"/>
</dbReference>
<dbReference type="Proteomes" id="UP000076584">
    <property type="component" value="Unassembled WGS sequence"/>
</dbReference>
<name>A0A167ACT4_COLIC</name>
<comment type="caution">
    <text evidence="1">The sequence shown here is derived from an EMBL/GenBank/DDBJ whole genome shotgun (WGS) entry which is preliminary data.</text>
</comment>